<dbReference type="GO" id="GO:0043565">
    <property type="term" value="F:sequence-specific DNA binding"/>
    <property type="evidence" value="ECO:0007669"/>
    <property type="project" value="InterPro"/>
</dbReference>
<dbReference type="Gene3D" id="1.10.10.60">
    <property type="entry name" value="Homeodomain-like"/>
    <property type="match status" value="2"/>
</dbReference>
<gene>
    <name evidence="5" type="ORF">DW674_11325</name>
</gene>
<protein>
    <submittedName>
        <fullName evidence="5">AraC family transcriptional regulator</fullName>
    </submittedName>
</protein>
<dbReference type="PANTHER" id="PTHR43280:SF28">
    <property type="entry name" value="HTH-TYPE TRANSCRIPTIONAL ACTIVATOR RHAS"/>
    <property type="match status" value="1"/>
</dbReference>
<evidence type="ECO:0000256" key="1">
    <source>
        <dbReference type="ARBA" id="ARBA00023015"/>
    </source>
</evidence>
<reference evidence="5 6" key="1">
    <citation type="submission" date="2018-08" db="EMBL/GenBank/DDBJ databases">
        <title>A genome reference for cultivated species of the human gut microbiota.</title>
        <authorList>
            <person name="Zou Y."/>
            <person name="Xue W."/>
            <person name="Luo G."/>
        </authorList>
    </citation>
    <scope>NUCLEOTIDE SEQUENCE [LARGE SCALE GENOMIC DNA]</scope>
    <source>
        <strain evidence="5 6">AM25-21AC</strain>
    </source>
</reference>
<dbReference type="GO" id="GO:0003700">
    <property type="term" value="F:DNA-binding transcription factor activity"/>
    <property type="evidence" value="ECO:0007669"/>
    <property type="project" value="InterPro"/>
</dbReference>
<dbReference type="SUPFAM" id="SSF51215">
    <property type="entry name" value="Regulatory protein AraC"/>
    <property type="match status" value="1"/>
</dbReference>
<dbReference type="PANTHER" id="PTHR43280">
    <property type="entry name" value="ARAC-FAMILY TRANSCRIPTIONAL REGULATOR"/>
    <property type="match status" value="1"/>
</dbReference>
<dbReference type="Pfam" id="PF02311">
    <property type="entry name" value="AraC_binding"/>
    <property type="match status" value="1"/>
</dbReference>
<name>A0A414NTM9_9FIRM</name>
<evidence type="ECO:0000313" key="5">
    <source>
        <dbReference type="EMBL" id="RHF50388.1"/>
    </source>
</evidence>
<dbReference type="Proteomes" id="UP000283442">
    <property type="component" value="Unassembled WGS sequence"/>
</dbReference>
<dbReference type="InterPro" id="IPR037923">
    <property type="entry name" value="HTH-like"/>
</dbReference>
<evidence type="ECO:0000256" key="3">
    <source>
        <dbReference type="ARBA" id="ARBA00023163"/>
    </source>
</evidence>
<dbReference type="SMART" id="SM00342">
    <property type="entry name" value="HTH_ARAC"/>
    <property type="match status" value="1"/>
</dbReference>
<evidence type="ECO:0000313" key="6">
    <source>
        <dbReference type="Proteomes" id="UP000283442"/>
    </source>
</evidence>
<feature type="domain" description="HTH araC/xylS-type" evidence="4">
    <location>
        <begin position="188"/>
        <end position="286"/>
    </location>
</feature>
<dbReference type="PROSITE" id="PS01124">
    <property type="entry name" value="HTH_ARAC_FAMILY_2"/>
    <property type="match status" value="1"/>
</dbReference>
<dbReference type="OrthoDB" id="9791615at2"/>
<organism evidence="5 6">
    <name type="scientific">Mitsuokella multacida</name>
    <dbReference type="NCBI Taxonomy" id="52226"/>
    <lineage>
        <taxon>Bacteria</taxon>
        <taxon>Bacillati</taxon>
        <taxon>Bacillota</taxon>
        <taxon>Negativicutes</taxon>
        <taxon>Selenomonadales</taxon>
        <taxon>Selenomonadaceae</taxon>
        <taxon>Mitsuokella</taxon>
    </lineage>
</organism>
<dbReference type="EMBL" id="QRHE01000017">
    <property type="protein sequence ID" value="RHF50388.1"/>
    <property type="molecule type" value="Genomic_DNA"/>
</dbReference>
<dbReference type="AlphaFoldDB" id="A0A414NTM9"/>
<keyword evidence="2" id="KW-0238">DNA-binding</keyword>
<dbReference type="InterPro" id="IPR003313">
    <property type="entry name" value="AraC-bd"/>
</dbReference>
<dbReference type="InterPro" id="IPR018060">
    <property type="entry name" value="HTH_AraC"/>
</dbReference>
<proteinExistence type="predicted"/>
<dbReference type="Pfam" id="PF12833">
    <property type="entry name" value="HTH_18"/>
    <property type="match status" value="1"/>
</dbReference>
<dbReference type="InterPro" id="IPR014710">
    <property type="entry name" value="RmlC-like_jellyroll"/>
</dbReference>
<evidence type="ECO:0000259" key="4">
    <source>
        <dbReference type="PROSITE" id="PS01124"/>
    </source>
</evidence>
<dbReference type="RefSeq" id="WP_118176999.1">
    <property type="nucleotide sequence ID" value="NZ_CAMKFF010000023.1"/>
</dbReference>
<keyword evidence="3" id="KW-0804">Transcription</keyword>
<dbReference type="SUPFAM" id="SSF46689">
    <property type="entry name" value="Homeodomain-like"/>
    <property type="match status" value="2"/>
</dbReference>
<keyword evidence="1" id="KW-0805">Transcription regulation</keyword>
<sequence length="292" mass="34288">MQHDGYNEFRQRGRFDFPIEFHHVDRHHPRFYMPYHWHMEYEIDLVVRGTLTLSLNETQIHAQAGDIIFIRDGVVHGGCPETSDTIYDCIVFDMKKMLAGSHSFQDQIDDILKHITLISKHIPSNTPDIPKIMQYLFRSMAEEYPGYELVVTGLLYSFLGLVRRHGLYHQADPLALREHKRKRITQLKQTFNLIDSNYPQPLTLADLAKAANLSPNYFCRFFQKITHHSPIDYLNRYRVEMACLKLAHTNDSITNIALACGFNDVSYFIKLFHRYKETSPLKYRQLIKSHSK</sequence>
<accession>A0A414NTM9</accession>
<evidence type="ECO:0000256" key="2">
    <source>
        <dbReference type="ARBA" id="ARBA00023125"/>
    </source>
</evidence>
<dbReference type="Gene3D" id="2.60.120.10">
    <property type="entry name" value="Jelly Rolls"/>
    <property type="match status" value="1"/>
</dbReference>
<dbReference type="InterPro" id="IPR009057">
    <property type="entry name" value="Homeodomain-like_sf"/>
</dbReference>
<comment type="caution">
    <text evidence="5">The sequence shown here is derived from an EMBL/GenBank/DDBJ whole genome shotgun (WGS) entry which is preliminary data.</text>
</comment>